<dbReference type="AlphaFoldDB" id="A0A813F1Z4"/>
<evidence type="ECO:0000313" key="8">
    <source>
        <dbReference type="Proteomes" id="UP000654075"/>
    </source>
</evidence>
<dbReference type="Pfam" id="PF03619">
    <property type="entry name" value="Solute_trans_a"/>
    <property type="match status" value="1"/>
</dbReference>
<feature type="region of interest" description="Disordered" evidence="5">
    <location>
        <begin position="358"/>
        <end position="381"/>
    </location>
</feature>
<name>A0A813F1Z4_POLGL</name>
<dbReference type="SMART" id="SM01417">
    <property type="entry name" value="Solute_trans_a"/>
    <property type="match status" value="1"/>
</dbReference>
<gene>
    <name evidence="7" type="ORF">PGLA1383_LOCUS22302</name>
</gene>
<evidence type="ECO:0000256" key="5">
    <source>
        <dbReference type="SAM" id="MobiDB-lite"/>
    </source>
</evidence>
<feature type="transmembrane region" description="Helical" evidence="6">
    <location>
        <begin position="229"/>
        <end position="252"/>
    </location>
</feature>
<feature type="transmembrane region" description="Helical" evidence="6">
    <location>
        <begin position="38"/>
        <end position="58"/>
    </location>
</feature>
<feature type="transmembrane region" description="Helical" evidence="6">
    <location>
        <begin position="201"/>
        <end position="217"/>
    </location>
</feature>
<comment type="subcellular location">
    <subcellularLocation>
        <location evidence="1">Membrane</location>
        <topology evidence="1">Multi-pass membrane protein</topology>
    </subcellularLocation>
</comment>
<keyword evidence="4 6" id="KW-0472">Membrane</keyword>
<evidence type="ECO:0000256" key="2">
    <source>
        <dbReference type="ARBA" id="ARBA00022692"/>
    </source>
</evidence>
<dbReference type="InterPro" id="IPR005178">
    <property type="entry name" value="Ostalpha/TMEM184C"/>
</dbReference>
<evidence type="ECO:0000313" key="7">
    <source>
        <dbReference type="EMBL" id="CAE8604118.1"/>
    </source>
</evidence>
<feature type="compositionally biased region" description="Acidic residues" evidence="5">
    <location>
        <begin position="370"/>
        <end position="381"/>
    </location>
</feature>
<reference evidence="7" key="1">
    <citation type="submission" date="2021-02" db="EMBL/GenBank/DDBJ databases">
        <authorList>
            <person name="Dougan E. K."/>
            <person name="Rhodes N."/>
            <person name="Thang M."/>
            <person name="Chan C."/>
        </authorList>
    </citation>
    <scope>NUCLEOTIDE SEQUENCE</scope>
</reference>
<dbReference type="EMBL" id="CAJNNV010016072">
    <property type="protein sequence ID" value="CAE8604118.1"/>
    <property type="molecule type" value="Genomic_DNA"/>
</dbReference>
<feature type="compositionally biased region" description="Polar residues" evidence="5">
    <location>
        <begin position="358"/>
        <end position="367"/>
    </location>
</feature>
<evidence type="ECO:0000256" key="6">
    <source>
        <dbReference type="SAM" id="Phobius"/>
    </source>
</evidence>
<accession>A0A813F1Z4</accession>
<dbReference type="GO" id="GO:0016020">
    <property type="term" value="C:membrane"/>
    <property type="evidence" value="ECO:0007669"/>
    <property type="project" value="UniProtKB-SubCell"/>
</dbReference>
<evidence type="ECO:0000256" key="3">
    <source>
        <dbReference type="ARBA" id="ARBA00022989"/>
    </source>
</evidence>
<evidence type="ECO:0000256" key="1">
    <source>
        <dbReference type="ARBA" id="ARBA00004141"/>
    </source>
</evidence>
<dbReference type="PANTHER" id="PTHR23423">
    <property type="entry name" value="ORGANIC SOLUTE TRANSPORTER-RELATED"/>
    <property type="match status" value="1"/>
</dbReference>
<keyword evidence="3 6" id="KW-1133">Transmembrane helix</keyword>
<sequence>MAENVAPTPTSSYVDERSSLGPRIWVFFHNCLQRDPHVFIFAWVVGGLVTALVCGLALQHTYRLSQKPVSLMRGYYLRCFIFPVTWCLSAYWTLLWPRSFLLSELMQGISEAYVIANFSTILFMILCYESHRSHPTQREGNILQSPRMPNMVDIITEALAKQGPKPHFAVPPFFCFFASCFRRHDLGPKHLLRVSWLVRQYVYVMSGISIVGMWVAMSCEAEVAEHWKLIMSGVLRVSGLAAVYGLFVLYTATYDLLHDWNTTVKFFSIKFIIFLSMVQRRILSMLIEKFRKKENSCLIEPGHPDNLEQVVNFWSQFLIVLKTLLLICLLRRAFPVEELKDMDYLHIDLVELELAQSSHTPKMSTPGSYDDSEDSTSSAED</sequence>
<comment type="caution">
    <text evidence="7">The sequence shown here is derived from an EMBL/GenBank/DDBJ whole genome shotgun (WGS) entry which is preliminary data.</text>
</comment>
<evidence type="ECO:0000256" key="4">
    <source>
        <dbReference type="ARBA" id="ARBA00023136"/>
    </source>
</evidence>
<keyword evidence="8" id="KW-1185">Reference proteome</keyword>
<dbReference type="Proteomes" id="UP000654075">
    <property type="component" value="Unassembled WGS sequence"/>
</dbReference>
<feature type="transmembrane region" description="Helical" evidence="6">
    <location>
        <begin position="79"/>
        <end position="96"/>
    </location>
</feature>
<dbReference type="OrthoDB" id="5348404at2759"/>
<organism evidence="7 8">
    <name type="scientific">Polarella glacialis</name>
    <name type="common">Dinoflagellate</name>
    <dbReference type="NCBI Taxonomy" id="89957"/>
    <lineage>
        <taxon>Eukaryota</taxon>
        <taxon>Sar</taxon>
        <taxon>Alveolata</taxon>
        <taxon>Dinophyceae</taxon>
        <taxon>Suessiales</taxon>
        <taxon>Suessiaceae</taxon>
        <taxon>Polarella</taxon>
    </lineage>
</organism>
<proteinExistence type="predicted"/>
<dbReference type="OMA" id="ISIVGMW"/>
<protein>
    <submittedName>
        <fullName evidence="7">Uncharacterized protein</fullName>
    </submittedName>
</protein>
<keyword evidence="2 6" id="KW-0812">Transmembrane</keyword>
<feature type="transmembrane region" description="Helical" evidence="6">
    <location>
        <begin position="108"/>
        <end position="128"/>
    </location>
</feature>
<feature type="transmembrane region" description="Helical" evidence="6">
    <location>
        <begin position="264"/>
        <end position="283"/>
    </location>
</feature>